<dbReference type="Proteomes" id="UP000617628">
    <property type="component" value="Unassembled WGS sequence"/>
</dbReference>
<gene>
    <name evidence="3" type="ORF">JIN87_10880</name>
</gene>
<evidence type="ECO:0000313" key="4">
    <source>
        <dbReference type="Proteomes" id="UP000617628"/>
    </source>
</evidence>
<dbReference type="AlphaFoldDB" id="A0A934VPK0"/>
<keyword evidence="1" id="KW-1133">Transmembrane helix</keyword>
<feature type="chain" id="PRO_5037636085" evidence="2">
    <location>
        <begin position="22"/>
        <end position="303"/>
    </location>
</feature>
<keyword evidence="2" id="KW-0732">Signal</keyword>
<name>A0A934VPK0_9BACT</name>
<keyword evidence="4" id="KW-1185">Reference proteome</keyword>
<evidence type="ECO:0000256" key="1">
    <source>
        <dbReference type="SAM" id="Phobius"/>
    </source>
</evidence>
<organism evidence="3 4">
    <name type="scientific">Pelagicoccus mobilis</name>
    <dbReference type="NCBI Taxonomy" id="415221"/>
    <lineage>
        <taxon>Bacteria</taxon>
        <taxon>Pseudomonadati</taxon>
        <taxon>Verrucomicrobiota</taxon>
        <taxon>Opitutia</taxon>
        <taxon>Puniceicoccales</taxon>
        <taxon>Pelagicoccaceae</taxon>
        <taxon>Pelagicoccus</taxon>
    </lineage>
</organism>
<sequence length="303" mass="33952">MNKKSLLAAVLTFFLALNGYAQNDSGALPQEEDPEAQLRAFLDGFSWQTEGEGELGEWATLEIPNGYAFLSGGQASDLIQALGNPRSEYDGLISRGDLDWFVIFQFDPSGYVKDDEKDELDADKLLEDLREIQVYQNEYRQEQGMEPMYIEGWEVEPRYNERTNNLEWGLLVRSQSSTSPSVNYRTKLLGREGLMDVTLVCSPDQLDYVLPDYQDLLLGHVYKEGKSYADYRQGDKIAEYGLTALIAGGAMYGAAKLGLLGSIMAFGKKFLKFIIAGAVAIGMAFKKFFARMAGREIREDTNQ</sequence>
<keyword evidence="1" id="KW-0812">Transmembrane</keyword>
<dbReference type="InterPro" id="IPR018682">
    <property type="entry name" value="DUF2167_membr"/>
</dbReference>
<proteinExistence type="predicted"/>
<evidence type="ECO:0000256" key="2">
    <source>
        <dbReference type="SAM" id="SignalP"/>
    </source>
</evidence>
<dbReference type="RefSeq" id="WP_200355586.1">
    <property type="nucleotide sequence ID" value="NZ_JAENIL010000017.1"/>
</dbReference>
<accession>A0A934VPK0</accession>
<reference evidence="3" key="1">
    <citation type="submission" date="2021-01" db="EMBL/GenBank/DDBJ databases">
        <title>Modified the classification status of verrucomicrobia.</title>
        <authorList>
            <person name="Feng X."/>
        </authorList>
    </citation>
    <scope>NUCLEOTIDE SEQUENCE</scope>
    <source>
        <strain evidence="3">KCTC 13126</strain>
    </source>
</reference>
<protein>
    <submittedName>
        <fullName evidence="3">DUF2167 domain-containing protein</fullName>
    </submittedName>
</protein>
<dbReference type="EMBL" id="JAENIL010000017">
    <property type="protein sequence ID" value="MBK1877372.1"/>
    <property type="molecule type" value="Genomic_DNA"/>
</dbReference>
<dbReference type="Pfam" id="PF09935">
    <property type="entry name" value="DUF2167"/>
    <property type="match status" value="1"/>
</dbReference>
<evidence type="ECO:0000313" key="3">
    <source>
        <dbReference type="EMBL" id="MBK1877372.1"/>
    </source>
</evidence>
<feature type="signal peptide" evidence="2">
    <location>
        <begin position="1"/>
        <end position="21"/>
    </location>
</feature>
<feature type="transmembrane region" description="Helical" evidence="1">
    <location>
        <begin position="270"/>
        <end position="289"/>
    </location>
</feature>
<comment type="caution">
    <text evidence="3">The sequence shown here is derived from an EMBL/GenBank/DDBJ whole genome shotgun (WGS) entry which is preliminary data.</text>
</comment>
<keyword evidence="1" id="KW-0472">Membrane</keyword>